<dbReference type="OrthoDB" id="9807664at2"/>
<dbReference type="GO" id="GO:0006284">
    <property type="term" value="P:base-excision repair"/>
    <property type="evidence" value="ECO:0007669"/>
    <property type="project" value="InterPro"/>
</dbReference>
<dbReference type="GO" id="GO:0046872">
    <property type="term" value="F:metal ion binding"/>
    <property type="evidence" value="ECO:0007669"/>
    <property type="project" value="UniProtKB-KW"/>
</dbReference>
<evidence type="ECO:0000313" key="2">
    <source>
        <dbReference type="EMBL" id="TFF65266.1"/>
    </source>
</evidence>
<dbReference type="EMBL" id="SCFR01000022">
    <property type="protein sequence ID" value="TFF65266.1"/>
    <property type="molecule type" value="Genomic_DNA"/>
</dbReference>
<sequence>MKRCLWAETNEKMRYYHDNVWGKPVRDDRQMFRMLVLEMFQSGLSWNTILQREEFFDEEFENFEIEKVANFSEEKIDNILTNGKIIRHRNKILSVINNANAVLKIQKKYGSFSKFIWRYVFDTPVINPWKYPKEVPSKNILSNKICEDLKKEGFKFIGSTTIYSFLQATGVINDHLISCDFKY</sequence>
<organism evidence="2 3">
    <name type="scientific">Helcococcus ovis</name>
    <dbReference type="NCBI Taxonomy" id="72026"/>
    <lineage>
        <taxon>Bacteria</taxon>
        <taxon>Bacillati</taxon>
        <taxon>Bacillota</taxon>
        <taxon>Tissierellia</taxon>
        <taxon>Tissierellales</taxon>
        <taxon>Peptoniphilaceae</taxon>
        <taxon>Helcococcus</taxon>
    </lineage>
</organism>
<dbReference type="GO" id="GO:0008725">
    <property type="term" value="F:DNA-3-methyladenine glycosylase activity"/>
    <property type="evidence" value="ECO:0007669"/>
    <property type="project" value="InterPro"/>
</dbReference>
<dbReference type="GeneID" id="97030667"/>
<keyword evidence="1" id="KW-0479">Metal-binding</keyword>
<dbReference type="Pfam" id="PF03352">
    <property type="entry name" value="Adenine_glyco"/>
    <property type="match status" value="1"/>
</dbReference>
<dbReference type="PANTHER" id="PTHR30037:SF4">
    <property type="entry name" value="DNA-3-METHYLADENINE GLYCOSYLASE I"/>
    <property type="match status" value="1"/>
</dbReference>
<feature type="binding site" evidence="1">
    <location>
        <position position="4"/>
    </location>
    <ligand>
        <name>Zn(2+)</name>
        <dbReference type="ChEBI" id="CHEBI:29105"/>
    </ligand>
</feature>
<dbReference type="SUPFAM" id="SSF48150">
    <property type="entry name" value="DNA-glycosylase"/>
    <property type="match status" value="1"/>
</dbReference>
<evidence type="ECO:0000313" key="3">
    <source>
        <dbReference type="Proteomes" id="UP000297454"/>
    </source>
</evidence>
<dbReference type="AlphaFoldDB" id="A0A4V3IY67"/>
<proteinExistence type="predicted"/>
<comment type="caution">
    <text evidence="2">The sequence shown here is derived from an EMBL/GenBank/DDBJ whole genome shotgun (WGS) entry which is preliminary data.</text>
</comment>
<feature type="binding site" evidence="1">
    <location>
        <position position="179"/>
    </location>
    <ligand>
        <name>Zn(2+)</name>
        <dbReference type="ChEBI" id="CHEBI:29105"/>
    </ligand>
</feature>
<dbReference type="InterPro" id="IPR052891">
    <property type="entry name" value="DNA-3mA_glycosylase"/>
</dbReference>
<reference evidence="2 3" key="1">
    <citation type="submission" date="2019-01" db="EMBL/GenBank/DDBJ databases">
        <title>Draft Genome Sequences of Helcococcus ovis Strains Isolated from the Uterus and Vagina of Dairy Cows with Metritis.</title>
        <authorList>
            <person name="Cunha F."/>
            <person name="Jeon S.J."/>
            <person name="Kutzer P."/>
            <person name="Galvao K.N."/>
        </authorList>
    </citation>
    <scope>NUCLEOTIDE SEQUENCE [LARGE SCALE GENOMIC DNA]</scope>
    <source>
        <strain evidence="2 3">KG-37</strain>
    </source>
</reference>
<dbReference type="InterPro" id="IPR011257">
    <property type="entry name" value="DNA_glycosylase"/>
</dbReference>
<protein>
    <submittedName>
        <fullName evidence="2">DNA-3-methyladenine glycosylase I</fullName>
    </submittedName>
</protein>
<keyword evidence="1" id="KW-0862">Zinc</keyword>
<keyword evidence="3" id="KW-1185">Reference proteome</keyword>
<accession>A0A4V3IY67</accession>
<dbReference type="Proteomes" id="UP000297454">
    <property type="component" value="Unassembled WGS sequence"/>
</dbReference>
<evidence type="ECO:0000256" key="1">
    <source>
        <dbReference type="PIRSR" id="PIRSR605019-1"/>
    </source>
</evidence>
<dbReference type="PANTHER" id="PTHR30037">
    <property type="entry name" value="DNA-3-METHYLADENINE GLYCOSYLASE 1"/>
    <property type="match status" value="1"/>
</dbReference>
<feature type="binding site" evidence="1">
    <location>
        <position position="17"/>
    </location>
    <ligand>
        <name>Zn(2+)</name>
        <dbReference type="ChEBI" id="CHEBI:29105"/>
    </ligand>
</feature>
<dbReference type="Gene3D" id="1.10.340.30">
    <property type="entry name" value="Hypothetical protein, domain 2"/>
    <property type="match status" value="1"/>
</dbReference>
<gene>
    <name evidence="2" type="ORF">EQF91_06210</name>
</gene>
<dbReference type="InterPro" id="IPR005019">
    <property type="entry name" value="Adenine_glyco"/>
</dbReference>
<feature type="binding site" evidence="1">
    <location>
        <position position="175"/>
    </location>
    <ligand>
        <name>Zn(2+)</name>
        <dbReference type="ChEBI" id="CHEBI:29105"/>
    </ligand>
</feature>
<dbReference type="RefSeq" id="WP_134711799.1">
    <property type="nucleotide sequence ID" value="NZ_CP119081.1"/>
</dbReference>
<name>A0A4V3IY67_9FIRM</name>